<feature type="transmembrane region" description="Helical" evidence="1">
    <location>
        <begin position="225"/>
        <end position="243"/>
    </location>
</feature>
<reference evidence="2" key="1">
    <citation type="journal article" date="2021" name="Sci. Rep.">
        <title>Diploid genomic architecture of Nitzschia inconspicua, an elite biomass production diatom.</title>
        <authorList>
            <person name="Oliver A."/>
            <person name="Podell S."/>
            <person name="Pinowska A."/>
            <person name="Traller J.C."/>
            <person name="Smith S.R."/>
            <person name="McClure R."/>
            <person name="Beliaev A."/>
            <person name="Bohutskyi P."/>
            <person name="Hill E.A."/>
            <person name="Rabines A."/>
            <person name="Zheng H."/>
            <person name="Allen L.Z."/>
            <person name="Kuo A."/>
            <person name="Grigoriev I.V."/>
            <person name="Allen A.E."/>
            <person name="Hazlebeck D."/>
            <person name="Allen E.E."/>
        </authorList>
    </citation>
    <scope>NUCLEOTIDE SEQUENCE</scope>
    <source>
        <strain evidence="2">Hildebrandi</strain>
    </source>
</reference>
<evidence type="ECO:0000313" key="3">
    <source>
        <dbReference type="Proteomes" id="UP000693970"/>
    </source>
</evidence>
<feature type="transmembrane region" description="Helical" evidence="1">
    <location>
        <begin position="158"/>
        <end position="176"/>
    </location>
</feature>
<keyword evidence="3" id="KW-1185">Reference proteome</keyword>
<feature type="transmembrane region" description="Helical" evidence="1">
    <location>
        <begin position="5"/>
        <end position="22"/>
    </location>
</feature>
<comment type="caution">
    <text evidence="2">The sequence shown here is derived from an EMBL/GenBank/DDBJ whole genome shotgun (WGS) entry which is preliminary data.</text>
</comment>
<dbReference type="OrthoDB" id="47460at2759"/>
<gene>
    <name evidence="2" type="ORF">IV203_030343</name>
</gene>
<accession>A0A9K3LT60</accession>
<feature type="transmembrane region" description="Helical" evidence="1">
    <location>
        <begin position="130"/>
        <end position="152"/>
    </location>
</feature>
<dbReference type="AlphaFoldDB" id="A0A9K3LT60"/>
<keyword evidence="1" id="KW-0472">Membrane</keyword>
<evidence type="ECO:0000256" key="1">
    <source>
        <dbReference type="SAM" id="Phobius"/>
    </source>
</evidence>
<feature type="transmembrane region" description="Helical" evidence="1">
    <location>
        <begin position="56"/>
        <end position="82"/>
    </location>
</feature>
<protein>
    <submittedName>
        <fullName evidence="2">Uncharacterized protein</fullName>
    </submittedName>
</protein>
<dbReference type="EMBL" id="JAGRRH010000007">
    <property type="protein sequence ID" value="KAG7367672.1"/>
    <property type="molecule type" value="Genomic_DNA"/>
</dbReference>
<keyword evidence="1" id="KW-0812">Transmembrane</keyword>
<sequence>MSSTFIKVWVHILSAFVITTYLHPLKLPQSFVALQPIHDMLIRPVMNFFALVPTKLWSFLHAISGMILGGSILCTALVEWIWPDQLETLIKDQATNGNMYNRRNDWDDISVQQIVNQMATKTLFPMEGMLVLPGVTGSMISGIAQSFVNYGSLRLAPIHVKSSLHLMFLFGLWWVWTDRKSQKDILELTSTSVSPTVEEKEVKQKRNSTSTIQSEMLAVWKRRRFYNAVSCLFVLALYAIMVLKPGFVVSS</sequence>
<dbReference type="Proteomes" id="UP000693970">
    <property type="component" value="Unassembled WGS sequence"/>
</dbReference>
<evidence type="ECO:0000313" key="2">
    <source>
        <dbReference type="EMBL" id="KAG7367672.1"/>
    </source>
</evidence>
<name>A0A9K3LT60_9STRA</name>
<reference evidence="2" key="2">
    <citation type="submission" date="2021-04" db="EMBL/GenBank/DDBJ databases">
        <authorList>
            <person name="Podell S."/>
        </authorList>
    </citation>
    <scope>NUCLEOTIDE SEQUENCE</scope>
    <source>
        <strain evidence="2">Hildebrandi</strain>
    </source>
</reference>
<proteinExistence type="predicted"/>
<keyword evidence="1" id="KW-1133">Transmembrane helix</keyword>
<organism evidence="2 3">
    <name type="scientific">Nitzschia inconspicua</name>
    <dbReference type="NCBI Taxonomy" id="303405"/>
    <lineage>
        <taxon>Eukaryota</taxon>
        <taxon>Sar</taxon>
        <taxon>Stramenopiles</taxon>
        <taxon>Ochrophyta</taxon>
        <taxon>Bacillariophyta</taxon>
        <taxon>Bacillariophyceae</taxon>
        <taxon>Bacillariophycidae</taxon>
        <taxon>Bacillariales</taxon>
        <taxon>Bacillariaceae</taxon>
        <taxon>Nitzschia</taxon>
    </lineage>
</organism>